<reference evidence="3 4" key="1">
    <citation type="submission" date="2018-09" db="EMBL/GenBank/DDBJ databases">
        <title>Draft genome of a novel serratia sp. strain with antifungal activity.</title>
        <authorList>
            <person name="Dichmann S.I."/>
            <person name="Park B.P."/>
            <person name="Pathiraja D."/>
            <person name="Choi I.-G."/>
            <person name="Stougaard P."/>
            <person name="Hennessy R.C."/>
        </authorList>
    </citation>
    <scope>NUCLEOTIDE SEQUENCE [LARGE SCALE GENOMIC DNA]</scope>
    <source>
        <strain evidence="3 4">S40</strain>
    </source>
</reference>
<gene>
    <name evidence="3" type="ORF">D4100_17110</name>
</gene>
<accession>A0AA92X6J5</accession>
<keyword evidence="1" id="KW-0560">Oxidoreductase</keyword>
<dbReference type="InterPro" id="IPR046980">
    <property type="entry name" value="KefG/KefF"/>
</dbReference>
<dbReference type="GO" id="GO:0010181">
    <property type="term" value="F:FMN binding"/>
    <property type="evidence" value="ECO:0007669"/>
    <property type="project" value="TreeGrafter"/>
</dbReference>
<dbReference type="InterPro" id="IPR029039">
    <property type="entry name" value="Flavoprotein-like_sf"/>
</dbReference>
<dbReference type="InterPro" id="IPR003680">
    <property type="entry name" value="Flavodoxin_fold"/>
</dbReference>
<dbReference type="Pfam" id="PF02525">
    <property type="entry name" value="Flavodoxin_2"/>
    <property type="match status" value="1"/>
</dbReference>
<comment type="caution">
    <text evidence="3">The sequence shown here is derived from an EMBL/GenBank/DDBJ whole genome shotgun (WGS) entry which is preliminary data.</text>
</comment>
<evidence type="ECO:0000259" key="2">
    <source>
        <dbReference type="Pfam" id="PF02525"/>
    </source>
</evidence>
<sequence length="203" mass="23693">MKKTMLILAHPKFDESVVNKILIEKVMSNNDVYINNLSERYKDEKFDIEDEQRLLIQHERIIFQFPLYWYSYPAILKKWMDDVFTPGFAYGRKGELLGTHLVGKQFSIVSTIGGVEQMYTPGGIVGSSVNELLRHLQATIEYVGGVYTYPHFVYGSAFVKNEEHLNQGVESYLEYISSEYYPKDKQYEKLAKLAYEYQAKGYY</sequence>
<dbReference type="RefSeq" id="WP_006322228.1">
    <property type="nucleotide sequence ID" value="NZ_QYYG01000005.1"/>
</dbReference>
<proteinExistence type="predicted"/>
<dbReference type="PANTHER" id="PTHR47307:SF1">
    <property type="entry name" value="GLUTATHIONE-REGULATED POTASSIUM-EFFLUX SYSTEM ANCILLARY PROTEIN KEFG"/>
    <property type="match status" value="1"/>
</dbReference>
<dbReference type="EMBL" id="QYYG01000005">
    <property type="protein sequence ID" value="RJF54792.1"/>
    <property type="molecule type" value="Genomic_DNA"/>
</dbReference>
<dbReference type="GO" id="GO:0009055">
    <property type="term" value="F:electron transfer activity"/>
    <property type="evidence" value="ECO:0007669"/>
    <property type="project" value="TreeGrafter"/>
</dbReference>
<feature type="domain" description="Flavodoxin-like fold" evidence="2">
    <location>
        <begin position="2"/>
        <end position="175"/>
    </location>
</feature>
<dbReference type="AlphaFoldDB" id="A0AA92X6J5"/>
<name>A0AA92X6J5_9GAMM</name>
<dbReference type="GO" id="GO:0003955">
    <property type="term" value="F:NAD(P)H dehydrogenase (quinone) activity"/>
    <property type="evidence" value="ECO:0007669"/>
    <property type="project" value="TreeGrafter"/>
</dbReference>
<dbReference type="Gene3D" id="3.40.50.360">
    <property type="match status" value="1"/>
</dbReference>
<protein>
    <submittedName>
        <fullName evidence="3">Flavodoxin family protein</fullName>
    </submittedName>
</protein>
<keyword evidence="4" id="KW-1185">Reference proteome</keyword>
<organism evidence="3 4">
    <name type="scientific">Serratia inhibens</name>
    <dbReference type="NCBI Taxonomy" id="2338073"/>
    <lineage>
        <taxon>Bacteria</taxon>
        <taxon>Pseudomonadati</taxon>
        <taxon>Pseudomonadota</taxon>
        <taxon>Gammaproteobacteria</taxon>
        <taxon>Enterobacterales</taxon>
        <taxon>Yersiniaceae</taxon>
        <taxon>Serratia</taxon>
    </lineage>
</organism>
<dbReference type="PANTHER" id="PTHR47307">
    <property type="entry name" value="GLUTATHIONE-REGULATED POTASSIUM-EFFLUX SYSTEM ANCILLARY PROTEIN KEFG"/>
    <property type="match status" value="1"/>
</dbReference>
<dbReference type="Proteomes" id="UP000284338">
    <property type="component" value="Unassembled WGS sequence"/>
</dbReference>
<evidence type="ECO:0000256" key="1">
    <source>
        <dbReference type="ARBA" id="ARBA00023002"/>
    </source>
</evidence>
<evidence type="ECO:0000313" key="3">
    <source>
        <dbReference type="EMBL" id="RJF54792.1"/>
    </source>
</evidence>
<dbReference type="SUPFAM" id="SSF52218">
    <property type="entry name" value="Flavoproteins"/>
    <property type="match status" value="1"/>
</dbReference>
<evidence type="ECO:0000313" key="4">
    <source>
        <dbReference type="Proteomes" id="UP000284338"/>
    </source>
</evidence>